<feature type="chain" id="PRO_5029696405" evidence="1">
    <location>
        <begin position="27"/>
        <end position="91"/>
    </location>
</feature>
<evidence type="ECO:0000313" key="2">
    <source>
        <dbReference type="EMBL" id="KAF6018357.1"/>
    </source>
</evidence>
<keyword evidence="1" id="KW-0732">Signal</keyword>
<dbReference type="EMBL" id="VXIV02003315">
    <property type="protein sequence ID" value="KAF6018357.1"/>
    <property type="molecule type" value="Genomic_DNA"/>
</dbReference>
<organism evidence="2 3">
    <name type="scientific">Bugula neritina</name>
    <name type="common">Brown bryozoan</name>
    <name type="synonym">Sertularia neritina</name>
    <dbReference type="NCBI Taxonomy" id="10212"/>
    <lineage>
        <taxon>Eukaryota</taxon>
        <taxon>Metazoa</taxon>
        <taxon>Spiralia</taxon>
        <taxon>Lophotrochozoa</taxon>
        <taxon>Bryozoa</taxon>
        <taxon>Gymnolaemata</taxon>
        <taxon>Cheilostomatida</taxon>
        <taxon>Flustrina</taxon>
        <taxon>Buguloidea</taxon>
        <taxon>Bugulidae</taxon>
        <taxon>Bugula</taxon>
    </lineage>
</organism>
<keyword evidence="3" id="KW-1185">Reference proteome</keyword>
<dbReference type="AlphaFoldDB" id="A0A7J7IXT5"/>
<gene>
    <name evidence="2" type="ORF">EB796_023328</name>
</gene>
<evidence type="ECO:0000256" key="1">
    <source>
        <dbReference type="SAM" id="SignalP"/>
    </source>
</evidence>
<sequence>MMSSLAFRQTKIAISILVSLSVGVSLQQDLKFWSASCKDNQWDCFLICFSDLPSWVQASAFPHPLLMFLVSSNISMAPEEFCKVSPISKIA</sequence>
<protein>
    <submittedName>
        <fullName evidence="2">Uncharacterized protein</fullName>
    </submittedName>
</protein>
<evidence type="ECO:0000313" key="3">
    <source>
        <dbReference type="Proteomes" id="UP000593567"/>
    </source>
</evidence>
<comment type="caution">
    <text evidence="2">The sequence shown here is derived from an EMBL/GenBank/DDBJ whole genome shotgun (WGS) entry which is preliminary data.</text>
</comment>
<name>A0A7J7IXT5_BUGNE</name>
<dbReference type="Proteomes" id="UP000593567">
    <property type="component" value="Unassembled WGS sequence"/>
</dbReference>
<feature type="signal peptide" evidence="1">
    <location>
        <begin position="1"/>
        <end position="26"/>
    </location>
</feature>
<reference evidence="2" key="1">
    <citation type="submission" date="2020-06" db="EMBL/GenBank/DDBJ databases">
        <title>Draft genome of Bugula neritina, a colonial animal packing powerful symbionts and potential medicines.</title>
        <authorList>
            <person name="Rayko M."/>
        </authorList>
    </citation>
    <scope>NUCLEOTIDE SEQUENCE [LARGE SCALE GENOMIC DNA]</scope>
    <source>
        <strain evidence="2">Kwan_BN1</strain>
    </source>
</reference>
<proteinExistence type="predicted"/>
<accession>A0A7J7IXT5</accession>